<name>A0A0A1TME8_9HYPO</name>
<evidence type="ECO:0000256" key="5">
    <source>
        <dbReference type="SAM" id="MobiDB-lite"/>
    </source>
</evidence>
<evidence type="ECO:0000256" key="3">
    <source>
        <dbReference type="ARBA" id="ARBA00022598"/>
    </source>
</evidence>
<dbReference type="Proteomes" id="UP000039046">
    <property type="component" value="Unassembled WGS sequence"/>
</dbReference>
<dbReference type="InterPro" id="IPR045851">
    <property type="entry name" value="AMP-bd_C_sf"/>
</dbReference>
<dbReference type="GO" id="GO:0016874">
    <property type="term" value="F:ligase activity"/>
    <property type="evidence" value="ECO:0007669"/>
    <property type="project" value="UniProtKB-KW"/>
</dbReference>
<comment type="similarity">
    <text evidence="4">Belongs to the NRP synthetase family.</text>
</comment>
<dbReference type="InterPro" id="IPR000873">
    <property type="entry name" value="AMP-dep_synth/lig_dom"/>
</dbReference>
<keyword evidence="1" id="KW-0596">Phosphopantetheine</keyword>
<dbReference type="GO" id="GO:0044550">
    <property type="term" value="P:secondary metabolite biosynthetic process"/>
    <property type="evidence" value="ECO:0007669"/>
    <property type="project" value="TreeGrafter"/>
</dbReference>
<dbReference type="InterPro" id="IPR020806">
    <property type="entry name" value="PKS_PP-bd"/>
</dbReference>
<dbReference type="PROSITE" id="PS00455">
    <property type="entry name" value="AMP_BINDING"/>
    <property type="match status" value="1"/>
</dbReference>
<dbReference type="CDD" id="cd05918">
    <property type="entry name" value="A_NRPS_SidN3_like"/>
    <property type="match status" value="1"/>
</dbReference>
<dbReference type="Gene3D" id="3.40.50.12780">
    <property type="entry name" value="N-terminal domain of ligase-like"/>
    <property type="match status" value="1"/>
</dbReference>
<dbReference type="PANTHER" id="PTHR45527">
    <property type="entry name" value="NONRIBOSOMAL PEPTIDE SYNTHETASE"/>
    <property type="match status" value="1"/>
</dbReference>
<dbReference type="InterPro" id="IPR006162">
    <property type="entry name" value="Ppantetheine_attach_site"/>
</dbReference>
<reference evidence="7 8" key="1">
    <citation type="journal article" date="2015" name="Genome Announc.">
        <title>Draft Genome Sequence and Gene Annotation of the Entomopathogenic Fungus Verticillium hemipterigenum.</title>
        <authorList>
            <person name="Horn F."/>
            <person name="Habel A."/>
            <person name="Scharf D.H."/>
            <person name="Dworschak J."/>
            <person name="Brakhage A.A."/>
            <person name="Guthke R."/>
            <person name="Hertweck C."/>
            <person name="Linde J."/>
        </authorList>
    </citation>
    <scope>NUCLEOTIDE SEQUENCE [LARGE SCALE GENOMIC DNA]</scope>
</reference>
<dbReference type="PANTHER" id="PTHR45527:SF3">
    <property type="entry name" value="SIDEROPHORE SYNTHETASE (EUROFUNG)"/>
    <property type="match status" value="1"/>
</dbReference>
<organism evidence="7 8">
    <name type="scientific">[Torrubiella] hemipterigena</name>
    <dbReference type="NCBI Taxonomy" id="1531966"/>
    <lineage>
        <taxon>Eukaryota</taxon>
        <taxon>Fungi</taxon>
        <taxon>Dikarya</taxon>
        <taxon>Ascomycota</taxon>
        <taxon>Pezizomycotina</taxon>
        <taxon>Sordariomycetes</taxon>
        <taxon>Hypocreomycetidae</taxon>
        <taxon>Hypocreales</taxon>
        <taxon>Clavicipitaceae</taxon>
        <taxon>Clavicipitaceae incertae sedis</taxon>
        <taxon>'Torrubiella' clade</taxon>
    </lineage>
</organism>
<dbReference type="FunFam" id="3.30.559.30:FF:000003">
    <property type="entry name" value="Nonribosomal peptide synthase SidD"/>
    <property type="match status" value="1"/>
</dbReference>
<dbReference type="InterPro" id="IPR020845">
    <property type="entry name" value="AMP-binding_CS"/>
</dbReference>
<dbReference type="STRING" id="1531966.A0A0A1TME8"/>
<dbReference type="FunFam" id="3.30.300.30:FF:000015">
    <property type="entry name" value="Nonribosomal peptide synthase SidD"/>
    <property type="match status" value="1"/>
</dbReference>
<evidence type="ECO:0000256" key="1">
    <source>
        <dbReference type="ARBA" id="ARBA00022450"/>
    </source>
</evidence>
<gene>
    <name evidence="7" type="ORF">VHEMI08007</name>
</gene>
<dbReference type="GO" id="GO:0043041">
    <property type="term" value="P:amino acid activation for nonribosomal peptide biosynthetic process"/>
    <property type="evidence" value="ECO:0007669"/>
    <property type="project" value="TreeGrafter"/>
</dbReference>
<feature type="domain" description="Carrier" evidence="6">
    <location>
        <begin position="1221"/>
        <end position="1297"/>
    </location>
</feature>
<dbReference type="InterPro" id="IPR009081">
    <property type="entry name" value="PP-bd_ACP"/>
</dbReference>
<feature type="region of interest" description="Disordered" evidence="5">
    <location>
        <begin position="576"/>
        <end position="597"/>
    </location>
</feature>
<dbReference type="InterPro" id="IPR036736">
    <property type="entry name" value="ACP-like_sf"/>
</dbReference>
<accession>A0A0A1TME8</accession>
<evidence type="ECO:0000256" key="4">
    <source>
        <dbReference type="ARBA" id="ARBA00029454"/>
    </source>
</evidence>
<dbReference type="Gene3D" id="3.30.300.30">
    <property type="match status" value="1"/>
</dbReference>
<dbReference type="Pfam" id="PF00501">
    <property type="entry name" value="AMP-binding"/>
    <property type="match status" value="1"/>
</dbReference>
<keyword evidence="8" id="KW-1185">Reference proteome</keyword>
<keyword evidence="3" id="KW-0436">Ligase</keyword>
<dbReference type="InterPro" id="IPR042099">
    <property type="entry name" value="ANL_N_sf"/>
</dbReference>
<evidence type="ECO:0000259" key="6">
    <source>
        <dbReference type="PROSITE" id="PS50075"/>
    </source>
</evidence>
<dbReference type="SUPFAM" id="SSF47336">
    <property type="entry name" value="ACP-like"/>
    <property type="match status" value="2"/>
</dbReference>
<dbReference type="Gene3D" id="3.30.559.30">
    <property type="entry name" value="Nonribosomal peptide synthetase, condensation domain"/>
    <property type="match status" value="2"/>
</dbReference>
<dbReference type="Gene3D" id="1.10.1200.10">
    <property type="entry name" value="ACP-like"/>
    <property type="match status" value="2"/>
</dbReference>
<proteinExistence type="inferred from homology"/>
<dbReference type="CDD" id="cd19545">
    <property type="entry name" value="FUM14_C_NRPS-like"/>
    <property type="match status" value="1"/>
</dbReference>
<dbReference type="GO" id="GO:0005737">
    <property type="term" value="C:cytoplasm"/>
    <property type="evidence" value="ECO:0007669"/>
    <property type="project" value="TreeGrafter"/>
</dbReference>
<dbReference type="OrthoDB" id="416786at2759"/>
<sequence length="1763" mass="191719">MTHSTASADHGGRTKDQASTDGANGIPTTRGEETSSPSSKDLEQLWRWNEHVPDAVYECIHDIISRQAAGRAQDVAVQSWDGALTYGQVEAMSARVGRDLRRRGVATGMVVPLCFEKSKWTVVALLGVMKTGAAFSLTDPSQPEARLRTIVEQTEATIMVTSTLQKSLGQAIIGAGDIVDISQEYFDSEDTTQDEPLPKVDPNASMYIIFTSGSTGKPKGVVISHLSFTSGTLPRSKVVGYNENSRVFDFPSYAFDVSLDCMLCTLSAGGTVCVPSDERRVNDLSGAIRDFKTTLLAVTPSVARVLDADIIPSLDVLALGGEAVSSSDALAWGKTTGIVIGYGPSECTVGCTNNNTVSVSTGIGFGVGGVTWIVDPDDHNKLVPIGAVGELIMEGPVVGTGYLGEPEKTAQVFIEDPTWLLAGHGSVPGRKGRLYKTGDLVRYESNMLGSIEFVGRKDQQVKLRGQRVELTEVEHHVQSCLPAGIKVAAEVIKPENGVPTLIAFLSEPGCTYTDLFAEPSATLADSLTTIEANLGAKVPRYMIPAAFITLNAMPSLVSGKLDRKRLREIGLSIPRSSLQSSDDNIPQDEPATPTEKKLQTAWTKVLGSSIPVYRQSNFFNLGGDSLRAMRLVAAAREEGITLTVANIFTSPTLSGMASHCVATSALDASIPAFSLLPPSWSESAAREAAAPFCRVAPQDIEDMYACSPLQEALMALSAKVKDAYISQRVIDFTSVDEASQLLAAFELAHNNCPVLRTRIVQIPRQGLFQVVIKNDYTAARGDNLQAYLAADRADDMDLGKPLIRYALIQEAERVCFVLTTHHAIYDGWSMPLVVDRVNRAYGGEIVTRPAEFKHFIKYLNSMDRDASAAYWKKQLEGTNPLQFPQIPAIGYQTSSDSLLESYVSLGKTPPSGTTMATIIRAAWAIVSAQYVHGNDVVFGETLTGRNAPIVGAEEIEGPMITTIPFRLTVDEEMSVAEFLQTVQDQVIEQIPHEHYGLQHIRRLSPDALEACELRTGLVLHPRTGDEAVPDETYPTSKLVPASDEQAAQEALKFNTYALMLVCAIDTQGFSVMASFDSHTIDMPTMQRVLAKFEAVAKGLCDKMGAQLSQFTGLSSEDEATLQPLYESASTQSVLQGFPGADAAYIINPTSPSTPLAPSAVGELVLTSTATLSLPSITSPSWIPSPVVYKTGKLARYISSSIQLLSTPVPVTIAQPNRKKISATSRKQRHLRTLWSRVLGIPEQDISLDDSFFALGGDSISAMKLASEARSEGIKVTVADMFGNKELFAMAKVAVEVDAPVAAEPIKPFSLLDSPDTAVKEIQNMLEDPSWTIRDVIPTRPLQEIAVQATITLPRFSLRYEVISFNTPIDIARLQAACQSLTSTFEILRTVFVSHNNKGYGVILEDHPVQFEQHVVSGPFDEAVKQVYNKDIFTSMPLGSRFVKFLYISSPETTSSALVFRISHAQYDEMCLPSMLQYLAAAYQSPTPPTSNTVPFSTYIHHIAPLLPASMAYWKNLLAGSSISTIRPSLPLLERRHFAVERTIPITLRSNTTIATIPPAAWSLVLARRLNVRDVVFGEVVSGRSISDTPFAADKVAGPTWQYVPFRLSFTESWTVADLLAHVQLQHAQTSEHEILALDEIAPQVGWTPSHLVADNEAATPEDKVDKTWWFDTVVHQAIQATKKLSSTAGDDFSSKLETVYLHEEPLREWKIQAYISPDNDTLTLEVVTFESWAPVARELLDEVCEAAAFLMGNSQAELFPNCS</sequence>
<protein>
    <recommendedName>
        <fullName evidence="6">Carrier domain-containing protein</fullName>
    </recommendedName>
</protein>
<dbReference type="FunFam" id="1.10.1200.10:FF:000005">
    <property type="entry name" value="Nonribosomal peptide synthetase 1"/>
    <property type="match status" value="2"/>
</dbReference>
<feature type="domain" description="Carrier" evidence="6">
    <location>
        <begin position="589"/>
        <end position="664"/>
    </location>
</feature>
<dbReference type="SUPFAM" id="SSF52777">
    <property type="entry name" value="CoA-dependent acyltransferases"/>
    <property type="match status" value="4"/>
</dbReference>
<dbReference type="InterPro" id="IPR023213">
    <property type="entry name" value="CAT-like_dom_sf"/>
</dbReference>
<dbReference type="Pfam" id="PF00550">
    <property type="entry name" value="PP-binding"/>
    <property type="match status" value="2"/>
</dbReference>
<evidence type="ECO:0000256" key="2">
    <source>
        <dbReference type="ARBA" id="ARBA00022553"/>
    </source>
</evidence>
<dbReference type="PROSITE" id="PS50075">
    <property type="entry name" value="CARRIER"/>
    <property type="match status" value="2"/>
</dbReference>
<dbReference type="Gene3D" id="3.30.559.10">
    <property type="entry name" value="Chloramphenicol acetyltransferase-like domain"/>
    <property type="match status" value="2"/>
</dbReference>
<dbReference type="InterPro" id="IPR010071">
    <property type="entry name" value="AA_adenyl_dom"/>
</dbReference>
<feature type="region of interest" description="Disordered" evidence="5">
    <location>
        <begin position="1"/>
        <end position="41"/>
    </location>
</feature>
<dbReference type="SUPFAM" id="SSF56801">
    <property type="entry name" value="Acetyl-CoA synthetase-like"/>
    <property type="match status" value="1"/>
</dbReference>
<keyword evidence="2" id="KW-0597">Phosphoprotein</keyword>
<dbReference type="InterPro" id="IPR001242">
    <property type="entry name" value="Condensation_dom"/>
</dbReference>
<dbReference type="HOGENOM" id="CLU_000022_60_2_1"/>
<dbReference type="NCBIfam" id="TIGR01733">
    <property type="entry name" value="AA-adenyl-dom"/>
    <property type="match status" value="1"/>
</dbReference>
<dbReference type="SMART" id="SM00823">
    <property type="entry name" value="PKS_PP"/>
    <property type="match status" value="2"/>
</dbReference>
<evidence type="ECO:0000313" key="7">
    <source>
        <dbReference type="EMBL" id="CEJ92350.1"/>
    </source>
</evidence>
<evidence type="ECO:0000313" key="8">
    <source>
        <dbReference type="Proteomes" id="UP000039046"/>
    </source>
</evidence>
<dbReference type="Pfam" id="PF00668">
    <property type="entry name" value="Condensation"/>
    <property type="match status" value="2"/>
</dbReference>
<dbReference type="PROSITE" id="PS00012">
    <property type="entry name" value="PHOSPHOPANTETHEINE"/>
    <property type="match status" value="1"/>
</dbReference>
<dbReference type="GO" id="GO:0031177">
    <property type="term" value="F:phosphopantetheine binding"/>
    <property type="evidence" value="ECO:0007669"/>
    <property type="project" value="InterPro"/>
</dbReference>
<dbReference type="EMBL" id="CDHN01000004">
    <property type="protein sequence ID" value="CEJ92350.1"/>
    <property type="molecule type" value="Genomic_DNA"/>
</dbReference>
<dbReference type="FunFam" id="3.40.50.12780:FF:000014">
    <property type="entry name" value="Nonribosomal peptide synthetase 1"/>
    <property type="match status" value="1"/>
</dbReference>